<evidence type="ECO:0000313" key="15">
    <source>
        <dbReference type="EMBL" id="SDS26685.1"/>
    </source>
</evidence>
<organism evidence="15 16">
    <name type="scientific">Nocardioides scoriae</name>
    <dbReference type="NCBI Taxonomy" id="642780"/>
    <lineage>
        <taxon>Bacteria</taxon>
        <taxon>Bacillati</taxon>
        <taxon>Actinomycetota</taxon>
        <taxon>Actinomycetes</taxon>
        <taxon>Propionibacteriales</taxon>
        <taxon>Nocardioidaceae</taxon>
        <taxon>Nocardioides</taxon>
    </lineage>
</organism>
<dbReference type="EMBL" id="LT629757">
    <property type="protein sequence ID" value="SDS26685.1"/>
    <property type="molecule type" value="Genomic_DNA"/>
</dbReference>
<dbReference type="PANTHER" id="PTHR31650">
    <property type="entry name" value="O-ACYLTRANSFERASE (WSD1-LIKE) FAMILY PROTEIN"/>
    <property type="match status" value="1"/>
</dbReference>
<dbReference type="GO" id="GO:0051701">
    <property type="term" value="P:biological process involved in interaction with host"/>
    <property type="evidence" value="ECO:0007669"/>
    <property type="project" value="TreeGrafter"/>
</dbReference>
<dbReference type="GO" id="GO:0006071">
    <property type="term" value="P:glycerol metabolic process"/>
    <property type="evidence" value="ECO:0007669"/>
    <property type="project" value="UniProtKB-KW"/>
</dbReference>
<dbReference type="Pfam" id="PF03007">
    <property type="entry name" value="WS_DGAT_cat"/>
    <property type="match status" value="1"/>
</dbReference>
<dbReference type="Proteomes" id="UP000198859">
    <property type="component" value="Chromosome I"/>
</dbReference>
<evidence type="ECO:0000256" key="6">
    <source>
        <dbReference type="ARBA" id="ARBA00022679"/>
    </source>
</evidence>
<keyword evidence="9 11" id="KW-0012">Acyltransferase</keyword>
<dbReference type="InterPro" id="IPR014292">
    <property type="entry name" value="Acyl_transf_WS/DGAT"/>
</dbReference>
<dbReference type="PANTHER" id="PTHR31650:SF1">
    <property type="entry name" value="WAX ESTER SYNTHASE_DIACYLGLYCEROL ACYLTRANSFERASE 4-RELATED"/>
    <property type="match status" value="1"/>
</dbReference>
<evidence type="ECO:0000256" key="2">
    <source>
        <dbReference type="ARBA" id="ARBA00005189"/>
    </source>
</evidence>
<evidence type="ECO:0000259" key="14">
    <source>
        <dbReference type="Pfam" id="PF06974"/>
    </source>
</evidence>
<feature type="compositionally biased region" description="Basic residues" evidence="12">
    <location>
        <begin position="496"/>
        <end position="507"/>
    </location>
</feature>
<evidence type="ECO:0000259" key="13">
    <source>
        <dbReference type="Pfam" id="PF03007"/>
    </source>
</evidence>
<protein>
    <recommendedName>
        <fullName evidence="4 11">Diacylglycerol O-acyltransferase</fullName>
        <ecNumber evidence="4 11">2.3.1.20</ecNumber>
    </recommendedName>
</protein>
<evidence type="ECO:0000256" key="4">
    <source>
        <dbReference type="ARBA" id="ARBA00013244"/>
    </source>
</evidence>
<keyword evidence="6 11" id="KW-0808">Transferase</keyword>
<dbReference type="AlphaFoldDB" id="A0A1H1QTF1"/>
<name>A0A1H1QTF1_9ACTN</name>
<accession>A0A1H1QTF1</accession>
<dbReference type="Pfam" id="PF06974">
    <property type="entry name" value="WS_DGAT_C"/>
    <property type="match status" value="1"/>
</dbReference>
<dbReference type="RefSeq" id="WP_091727885.1">
    <property type="nucleotide sequence ID" value="NZ_LT629757.1"/>
</dbReference>
<keyword evidence="7 11" id="KW-0319">Glycerol metabolism</keyword>
<evidence type="ECO:0000256" key="11">
    <source>
        <dbReference type="RuleBase" id="RU361241"/>
    </source>
</evidence>
<dbReference type="EC" id="2.3.1.20" evidence="4 11"/>
<dbReference type="GO" id="GO:0004144">
    <property type="term" value="F:diacylglycerol O-acyltransferase activity"/>
    <property type="evidence" value="ECO:0007669"/>
    <property type="project" value="UniProtKB-EC"/>
</dbReference>
<dbReference type="OrthoDB" id="9810950at2"/>
<dbReference type="InterPro" id="IPR004255">
    <property type="entry name" value="O-acyltransferase_WSD1_N"/>
</dbReference>
<keyword evidence="8 11" id="KW-0443">Lipid metabolism</keyword>
<gene>
    <name evidence="15" type="ORF">SAMN04488570_1498</name>
</gene>
<dbReference type="GO" id="GO:0005886">
    <property type="term" value="C:plasma membrane"/>
    <property type="evidence" value="ECO:0007669"/>
    <property type="project" value="TreeGrafter"/>
</dbReference>
<evidence type="ECO:0000313" key="16">
    <source>
        <dbReference type="Proteomes" id="UP000198859"/>
    </source>
</evidence>
<evidence type="ECO:0000256" key="7">
    <source>
        <dbReference type="ARBA" id="ARBA00022798"/>
    </source>
</evidence>
<dbReference type="GO" id="GO:0001666">
    <property type="term" value="P:response to hypoxia"/>
    <property type="evidence" value="ECO:0007669"/>
    <property type="project" value="TreeGrafter"/>
</dbReference>
<comment type="pathway">
    <text evidence="1 11">Glycerolipid metabolism; triacylglycerol biosynthesis.</text>
</comment>
<comment type="catalytic activity">
    <reaction evidence="10 11">
        <text>an acyl-CoA + a 1,2-diacyl-sn-glycerol = a triacyl-sn-glycerol + CoA</text>
        <dbReference type="Rhea" id="RHEA:10868"/>
        <dbReference type="ChEBI" id="CHEBI:17815"/>
        <dbReference type="ChEBI" id="CHEBI:57287"/>
        <dbReference type="ChEBI" id="CHEBI:58342"/>
        <dbReference type="ChEBI" id="CHEBI:64615"/>
        <dbReference type="EC" id="2.3.1.20"/>
    </reaction>
</comment>
<evidence type="ECO:0000256" key="5">
    <source>
        <dbReference type="ARBA" id="ARBA00022516"/>
    </source>
</evidence>
<evidence type="ECO:0000256" key="9">
    <source>
        <dbReference type="ARBA" id="ARBA00023315"/>
    </source>
</evidence>
<dbReference type="UniPathway" id="UPA00282"/>
<feature type="domain" description="O-acyltransferase WSD1-like N-terminal" evidence="13">
    <location>
        <begin position="5"/>
        <end position="296"/>
    </location>
</feature>
<feature type="domain" description="O-acyltransferase WSD1 C-terminal" evidence="14">
    <location>
        <begin position="340"/>
        <end position="485"/>
    </location>
</feature>
<reference evidence="16" key="1">
    <citation type="submission" date="2016-10" db="EMBL/GenBank/DDBJ databases">
        <authorList>
            <person name="Varghese N."/>
            <person name="Submissions S."/>
        </authorList>
    </citation>
    <scope>NUCLEOTIDE SEQUENCE [LARGE SCALE GENOMIC DNA]</scope>
    <source>
        <strain evidence="16">DSM 22127</strain>
    </source>
</reference>
<dbReference type="STRING" id="642780.SAMN04488570_1498"/>
<keyword evidence="5 11" id="KW-0444">Lipid biosynthesis</keyword>
<proteinExistence type="inferred from homology"/>
<dbReference type="NCBIfam" id="TIGR02946">
    <property type="entry name" value="acyl_WS_DGAT"/>
    <property type="match status" value="1"/>
</dbReference>
<evidence type="ECO:0000256" key="3">
    <source>
        <dbReference type="ARBA" id="ARBA00009587"/>
    </source>
</evidence>
<evidence type="ECO:0000256" key="12">
    <source>
        <dbReference type="SAM" id="MobiDB-lite"/>
    </source>
</evidence>
<evidence type="ECO:0000256" key="10">
    <source>
        <dbReference type="ARBA" id="ARBA00048109"/>
    </source>
</evidence>
<comment type="pathway">
    <text evidence="2">Lipid metabolism.</text>
</comment>
<evidence type="ECO:0000256" key="1">
    <source>
        <dbReference type="ARBA" id="ARBA00004771"/>
    </source>
</evidence>
<comment type="similarity">
    <text evidence="3 11">Belongs to the long-chain O-acyltransferase family.</text>
</comment>
<keyword evidence="16" id="KW-1185">Reference proteome</keyword>
<dbReference type="InterPro" id="IPR009721">
    <property type="entry name" value="O-acyltransferase_WSD1_C"/>
</dbReference>
<dbReference type="GO" id="GO:0019432">
    <property type="term" value="P:triglyceride biosynthetic process"/>
    <property type="evidence" value="ECO:0007669"/>
    <property type="project" value="UniProtKB-UniPathway"/>
</dbReference>
<evidence type="ECO:0000256" key="8">
    <source>
        <dbReference type="ARBA" id="ARBA00023098"/>
    </source>
</evidence>
<dbReference type="SUPFAM" id="SSF52777">
    <property type="entry name" value="CoA-dependent acyltransferases"/>
    <property type="match status" value="1"/>
</dbReference>
<sequence length="507" mass="54283">MSERLRASDLALLAQETAQTPLHNATLEIFDPGEAGLDYDALLAHIDDRIAFVPRYRQRVRRVPGRFANPVWVDDDRFDLAYHVRRSALPRPGSLDQLRELTARIMSRRLDTDRPLWEVYFVEGLEGGRVAVLSKSHQVLVDGISTVDLGQVLLDVDPDPRQLVQEGYVPPGEPTQAALLLGALSESVRDPRVAAATVRSNAEAVARTLGSGLTRAGVVADGLTGGLSTSLASGLTGGLAGSLGAALPGGLGGRPLPESPFNVEPSAQRRLVCVRTSLKDYRKVRRVHGGTVNDVVLATLAGAVRAWLMTRAEPVGAGRRLRALVPMSVIDEDLEPTSLGSQVVGHLVDLPIGEGSPVVRLHQVSYALRAHSETGRAVAADRIAGVAGFAPTTFHALGSRVAFAEARGHVNLVVTNVPGPQFPMFLAGAEMVETYPVPPLLPGFSLAVGVTSYDGAVYYGISADRDALPDIEVLGQCVREALDELVDSASEDRPRAPRGRRRPERDR</sequence>
<dbReference type="InterPro" id="IPR045034">
    <property type="entry name" value="O-acyltransferase_WSD1-like"/>
</dbReference>
<dbReference type="GO" id="GO:0071731">
    <property type="term" value="P:response to nitric oxide"/>
    <property type="evidence" value="ECO:0007669"/>
    <property type="project" value="TreeGrafter"/>
</dbReference>
<feature type="region of interest" description="Disordered" evidence="12">
    <location>
        <begin position="485"/>
        <end position="507"/>
    </location>
</feature>